<dbReference type="Pfam" id="PF02924">
    <property type="entry name" value="HDPD"/>
    <property type="match status" value="1"/>
</dbReference>
<dbReference type="AlphaFoldDB" id="A0A2Z5ZED0"/>
<proteinExistence type="predicted"/>
<gene>
    <name evidence="1" type="ORF">AcetOrient_orf00562</name>
</gene>
<evidence type="ECO:0000313" key="1">
    <source>
        <dbReference type="EMBL" id="BBC78736.1"/>
    </source>
</evidence>
<accession>A0A2Z5ZED0</accession>
<reference evidence="1 2" key="1">
    <citation type="submission" date="2018-02" db="EMBL/GenBank/DDBJ databases">
        <title>Acetobacter orientalis genome.</title>
        <authorList>
            <person name="Nakashima N."/>
            <person name="Tamura T."/>
        </authorList>
    </citation>
    <scope>NUCLEOTIDE SEQUENCE [LARGE SCALE GENOMIC DNA]</scope>
    <source>
        <strain evidence="1 2">FAN1</strain>
    </source>
</reference>
<sequence>MVSPVLNEHFYTGAFLVREANGYLSRDKGELVNETSADASYEGGLVLSDASTVVADFVVGGSNTGNGTVGAITVANGTTPSNYTVLFTDPTNFTVSAPDGSELGSGTVGTALTLAGLSFTITAGSTAFVAGDTFTIVVVPGGPKQFVPYTGANPAAAILFDRVYVGAETARHVTVVSRMAEVNGSELCWDPAVTTSENVAALQAQALNALAVAGIVAR</sequence>
<dbReference type="InterPro" id="IPR004195">
    <property type="entry name" value="Head_decoration_D"/>
</dbReference>
<organism evidence="1 2">
    <name type="scientific">Acetobacter orientalis</name>
    <dbReference type="NCBI Taxonomy" id="146474"/>
    <lineage>
        <taxon>Bacteria</taxon>
        <taxon>Pseudomonadati</taxon>
        <taxon>Pseudomonadota</taxon>
        <taxon>Alphaproteobacteria</taxon>
        <taxon>Acetobacterales</taxon>
        <taxon>Acetobacteraceae</taxon>
        <taxon>Acetobacter</taxon>
    </lineage>
</organism>
<dbReference type="Proteomes" id="UP000270034">
    <property type="component" value="Chromosome"/>
</dbReference>
<protein>
    <submittedName>
        <fullName evidence="1">Putative phage protein GP19</fullName>
    </submittedName>
</protein>
<name>A0A2Z5ZED0_9PROT</name>
<evidence type="ECO:0000313" key="2">
    <source>
        <dbReference type="Proteomes" id="UP000270034"/>
    </source>
</evidence>
<dbReference type="KEGG" id="aot:AcetOri_orf00562"/>
<dbReference type="EMBL" id="AP018515">
    <property type="protein sequence ID" value="BBC78736.1"/>
    <property type="molecule type" value="Genomic_DNA"/>
</dbReference>